<reference evidence="3" key="1">
    <citation type="submission" date="2016-08" db="EMBL/GenBank/DDBJ databases">
        <title>Complete Genome Seqeunce of Paenibacillus sp. BIHB 4019 from tea rhizoplane.</title>
        <authorList>
            <person name="Thakur R."/>
            <person name="Swarnkar M.K."/>
            <person name="Gulati A."/>
        </authorList>
    </citation>
    <scope>NUCLEOTIDE SEQUENCE [LARGE SCALE GENOMIC DNA]</scope>
    <source>
        <strain evidence="3">BIHB4019</strain>
    </source>
</reference>
<keyword evidence="1" id="KW-0472">Membrane</keyword>
<feature type="domain" description="NodB homology" evidence="2">
    <location>
        <begin position="79"/>
        <end position="262"/>
    </location>
</feature>
<proteinExistence type="predicted"/>
<feature type="transmembrane region" description="Helical" evidence="1">
    <location>
        <begin position="20"/>
        <end position="39"/>
    </location>
</feature>
<dbReference type="CDD" id="cd10944">
    <property type="entry name" value="CE4_SmPgdA_like"/>
    <property type="match status" value="1"/>
</dbReference>
<evidence type="ECO:0000256" key="1">
    <source>
        <dbReference type="SAM" id="Phobius"/>
    </source>
</evidence>
<sequence>MNPGNKPRLSRKRKLRYRRISIVVIVLASMIFGIIYLLFSCATDEIRGDLYPISKKQPSMQSLNIHSSRTPDEVPVSHKVVYLTFDDGPSKYTNEILDILKEYQARATFFMIGAQLDGHKNEVQRMVIEGSYPGLHSMSHDFNILYKSGSSTPFIEEFQREQQLVEDIVGFAPNLIRAPYGSEPQIDEEFRGDISASGFRMWDWTVDSMDWSFAGEPDKIVELVRNNVHRDREVILMHERKQTLEALPRILKFLQEAGYEFNVYDPNNPFIANFSGDSRL</sequence>
<dbReference type="EMBL" id="CP016808">
    <property type="protein sequence ID" value="ANY70808.1"/>
    <property type="molecule type" value="Genomic_DNA"/>
</dbReference>
<dbReference type="SUPFAM" id="SSF88713">
    <property type="entry name" value="Glycoside hydrolase/deacetylase"/>
    <property type="match status" value="1"/>
</dbReference>
<dbReference type="PROSITE" id="PS51677">
    <property type="entry name" value="NODB"/>
    <property type="match status" value="1"/>
</dbReference>
<accession>A0A1B2DSW3</accession>
<dbReference type="InterPro" id="IPR011330">
    <property type="entry name" value="Glyco_hydro/deAcase_b/a-brl"/>
</dbReference>
<dbReference type="Gene3D" id="3.20.20.370">
    <property type="entry name" value="Glycoside hydrolase/deacetylase"/>
    <property type="match status" value="1"/>
</dbReference>
<dbReference type="GO" id="GO:0016810">
    <property type="term" value="F:hydrolase activity, acting on carbon-nitrogen (but not peptide) bonds"/>
    <property type="evidence" value="ECO:0007669"/>
    <property type="project" value="InterPro"/>
</dbReference>
<protein>
    <submittedName>
        <fullName evidence="3">Peptidoglycan-N-acetylglucosamine deacetylase</fullName>
    </submittedName>
</protein>
<dbReference type="PANTHER" id="PTHR10587">
    <property type="entry name" value="GLYCOSYL TRANSFERASE-RELATED"/>
    <property type="match status" value="1"/>
</dbReference>
<evidence type="ECO:0000313" key="3">
    <source>
        <dbReference type="EMBL" id="ANY70808.1"/>
    </source>
</evidence>
<evidence type="ECO:0000259" key="2">
    <source>
        <dbReference type="PROSITE" id="PS51677"/>
    </source>
</evidence>
<dbReference type="PANTHER" id="PTHR10587:SF125">
    <property type="entry name" value="POLYSACCHARIDE DEACETYLASE YHEN-RELATED"/>
    <property type="match status" value="1"/>
</dbReference>
<name>A0A1B2DSW3_9BACL</name>
<dbReference type="AlphaFoldDB" id="A0A1B2DSW3"/>
<dbReference type="Pfam" id="PF01522">
    <property type="entry name" value="Polysacc_deac_1"/>
    <property type="match status" value="1"/>
</dbReference>
<keyword evidence="1" id="KW-1133">Transmembrane helix</keyword>
<dbReference type="GO" id="GO:0005975">
    <property type="term" value="P:carbohydrate metabolic process"/>
    <property type="evidence" value="ECO:0007669"/>
    <property type="project" value="InterPro"/>
</dbReference>
<gene>
    <name evidence="3" type="ORF">BBD42_17925</name>
</gene>
<keyword evidence="1" id="KW-0812">Transmembrane</keyword>
<organism evidence="3">
    <name type="scientific">Paenibacillus sp. BIHB 4019</name>
    <dbReference type="NCBI Taxonomy" id="1870819"/>
    <lineage>
        <taxon>Bacteria</taxon>
        <taxon>Bacillati</taxon>
        <taxon>Bacillota</taxon>
        <taxon>Bacilli</taxon>
        <taxon>Bacillales</taxon>
        <taxon>Paenibacillaceae</taxon>
        <taxon>Paenibacillus</taxon>
    </lineage>
</organism>
<dbReference type="InterPro" id="IPR002509">
    <property type="entry name" value="NODB_dom"/>
</dbReference>
<dbReference type="InterPro" id="IPR050248">
    <property type="entry name" value="Polysacc_deacetylase_ArnD"/>
</dbReference>